<keyword evidence="13" id="KW-0121">Carboxypeptidase</keyword>
<dbReference type="SUPFAM" id="SSF55486">
    <property type="entry name" value="Metalloproteases ('zincins'), catalytic domain"/>
    <property type="match status" value="1"/>
</dbReference>
<keyword evidence="3 10" id="KW-1015">Disulfide bond</keyword>
<feature type="binding site" evidence="8">
    <location>
        <position position="307"/>
    </location>
    <ligand>
        <name>chloride</name>
        <dbReference type="ChEBI" id="CHEBI:17996"/>
        <label>1</label>
    </ligand>
</feature>
<feature type="glycosylation site" description="N-linked (GlcNAc...) asparagine" evidence="6">
    <location>
        <position position="113"/>
    </location>
</feature>
<dbReference type="EMBL" id="ODYU01001823">
    <property type="protein sequence ID" value="SOQ38553.1"/>
    <property type="molecule type" value="Genomic_DNA"/>
</dbReference>
<evidence type="ECO:0000256" key="5">
    <source>
        <dbReference type="PIRSR" id="PIRSR601548-1"/>
    </source>
</evidence>
<feature type="binding site" evidence="11">
    <location>
        <position position="493"/>
    </location>
    <ligand>
        <name>Zn(2+)</name>
        <dbReference type="ChEBI" id="CHEBI:29105"/>
        <label>2</label>
        <note>catalytic</note>
    </ligand>
</feature>
<feature type="active site" description="Proton acceptor 2" evidence="7">
    <location>
        <position position="466"/>
    </location>
</feature>
<evidence type="ECO:0000256" key="1">
    <source>
        <dbReference type="ARBA" id="ARBA00008139"/>
    </source>
</evidence>
<evidence type="ECO:0000256" key="7">
    <source>
        <dbReference type="PIRSR" id="PIRSR601548-11"/>
    </source>
</evidence>
<dbReference type="EC" id="3.4.-.-" evidence="13"/>
<evidence type="ECO:0000256" key="6">
    <source>
        <dbReference type="PIRSR" id="PIRSR601548-10"/>
    </source>
</evidence>
<dbReference type="GO" id="GO:0005886">
    <property type="term" value="C:plasma membrane"/>
    <property type="evidence" value="ECO:0007669"/>
    <property type="project" value="TreeGrafter"/>
</dbReference>
<feature type="binding site" evidence="11">
    <location>
        <position position="469"/>
    </location>
    <ligand>
        <name>Zn(2+)</name>
        <dbReference type="ChEBI" id="CHEBI:29105"/>
        <label>2</label>
        <note>catalytic</note>
    </ligand>
</feature>
<feature type="active site" description="Proton donor 1" evidence="5">
    <location>
        <position position="594"/>
    </location>
</feature>
<dbReference type="GO" id="GO:0006508">
    <property type="term" value="P:proteolysis"/>
    <property type="evidence" value="ECO:0007669"/>
    <property type="project" value="UniProtKB-KW"/>
</dbReference>
<evidence type="ECO:0000256" key="8">
    <source>
        <dbReference type="PIRSR" id="PIRSR601548-2"/>
    </source>
</evidence>
<evidence type="ECO:0000256" key="3">
    <source>
        <dbReference type="ARBA" id="ARBA00023157"/>
    </source>
</evidence>
<keyword evidence="2" id="KW-0732">Signal</keyword>
<proteinExistence type="inferred from homology"/>
<dbReference type="PRINTS" id="PR00791">
    <property type="entry name" value="PEPDIPTASEA"/>
</dbReference>
<keyword evidence="9 13" id="KW-0862">Zinc</keyword>
<dbReference type="PANTHER" id="PTHR10514:SF45">
    <property type="entry name" value="ANGIOTENSIN-CONVERTING ENZYME"/>
    <property type="match status" value="1"/>
</dbReference>
<feature type="disulfide bond" evidence="10">
    <location>
        <begin position="614"/>
        <end position="626"/>
    </location>
</feature>
<dbReference type="GO" id="GO:0046872">
    <property type="term" value="F:metal ion binding"/>
    <property type="evidence" value="ECO:0007669"/>
    <property type="project" value="UniProtKB-KW"/>
</dbReference>
<keyword evidence="13" id="KW-0482">Metalloprotease</keyword>
<keyword evidence="9 13" id="KW-0479">Metal-binding</keyword>
<dbReference type="CDD" id="cd06461">
    <property type="entry name" value="M2_ACE"/>
    <property type="match status" value="1"/>
</dbReference>
<evidence type="ECO:0000256" key="2">
    <source>
        <dbReference type="ARBA" id="ARBA00022729"/>
    </source>
</evidence>
<dbReference type="GO" id="GO:0008237">
    <property type="term" value="F:metallopeptidase activity"/>
    <property type="evidence" value="ECO:0007669"/>
    <property type="project" value="UniProtKB-KW"/>
</dbReference>
<feature type="disulfide bond" evidence="10 12">
    <location>
        <begin position="434"/>
        <end position="452"/>
    </location>
</feature>
<sequence>MTSPALGEARGSVRLLLTKNHPVPTPARRAGAPRGYKCVAGLLGVRNLRVFGKLEIGKGANWTSGNLTHTMQALFHGVNTNSAEASQFLREYDREASGMCYRVTMSQWKFVTNITEYNRRRMLEELALSSKFEKLSWRKAAAFDSSRLSDPEGRRQLMKIVLSSRAALPDDKFSELQQLISEMKEVYNSAKICPYGQKPYDPHIPRIPYSHEYQDQGFQLANEPYQHYQSYTESSETNYCDMQLDPEISRILAHSRIESELLYVWKSFRDQTGPKLRNRFMRYVQLANQAAVATGYRDAGDQMQAAYEDPSFRASVEEMYNQIQPLYKQLFTYVRRRLVQRYGETSVRSDGPIPAHLLGNMWAQNWKSIMDLVMPFPQSPNVDVTAEMLRQGFTPLRMFQMAEEFYTSMGLKPVPPEFWRGSMLVRPAQRSVQCTASAWDLCNRIDYRIKQCTEVTMQDLVSTHHEMAHIQYYLQYSDQPQLFRDGANPAFHEAVANAATLSVYNLPHLQRVGLYQNKSHDSYEVGMNFLMTMALEKVAYLPFAFMVDQWRWSIFEDGVQNMNTRWWQMKLRYQGVIPPIPRHESDFDPGSKYHEYIKYFLATILEFQVFEQLCSVSGHTGHLYECDIYRSRDAGRVLSEIMQVGASKPASEVIKSMTRGKTNKISPEALVKYFRPLELWLRVQNRDEPLIGWSSNYHDVALFAPQRGAASTFKMSYLIVLLSLIPAFL</sequence>
<feature type="binding site" evidence="9">
    <location>
        <position position="469"/>
    </location>
    <ligand>
        <name>Zn(2+)</name>
        <dbReference type="ChEBI" id="CHEBI:29105"/>
        <label>1</label>
        <note>catalytic</note>
    </ligand>
</feature>
<feature type="glycosylation site" description="N-linked (GlcNAc...) asparagine; partial" evidence="6">
    <location>
        <position position="663"/>
    </location>
</feature>
<dbReference type="AlphaFoldDB" id="A0A2H1VCI1"/>
<keyword evidence="13" id="KW-0645">Protease</keyword>
<name>A0A2H1VCI1_SPOFR</name>
<accession>A0A2H1VCI1</accession>
<dbReference type="Pfam" id="PF01401">
    <property type="entry name" value="Peptidase_M2"/>
    <property type="match status" value="1"/>
</dbReference>
<dbReference type="GO" id="GO:0004180">
    <property type="term" value="F:carboxypeptidase activity"/>
    <property type="evidence" value="ECO:0007669"/>
    <property type="project" value="UniProtKB-KW"/>
</dbReference>
<comment type="similarity">
    <text evidence="1 12 13">Belongs to the peptidase M2 family.</text>
</comment>
<organism evidence="14">
    <name type="scientific">Spodoptera frugiperda</name>
    <name type="common">Fall armyworm</name>
    <dbReference type="NCBI Taxonomy" id="7108"/>
    <lineage>
        <taxon>Eukaryota</taxon>
        <taxon>Metazoa</taxon>
        <taxon>Ecdysozoa</taxon>
        <taxon>Arthropoda</taxon>
        <taxon>Hexapoda</taxon>
        <taxon>Insecta</taxon>
        <taxon>Pterygota</taxon>
        <taxon>Neoptera</taxon>
        <taxon>Endopterygota</taxon>
        <taxon>Lepidoptera</taxon>
        <taxon>Glossata</taxon>
        <taxon>Ditrysia</taxon>
        <taxon>Noctuoidea</taxon>
        <taxon>Noctuidae</taxon>
        <taxon>Amphipyrinae</taxon>
        <taxon>Spodoptera</taxon>
    </lineage>
</organism>
<evidence type="ECO:0000256" key="11">
    <source>
        <dbReference type="PIRSR" id="PIRSR601548-8"/>
    </source>
</evidence>
<comment type="caution">
    <text evidence="12">Lacks conserved residue(s) required for the propagation of feature annotation.</text>
</comment>
<feature type="active site" description="Proton donor 2" evidence="7">
    <location>
        <position position="594"/>
    </location>
</feature>
<evidence type="ECO:0000256" key="13">
    <source>
        <dbReference type="RuleBase" id="RU361144"/>
    </source>
</evidence>
<dbReference type="Gene3D" id="1.10.1370.30">
    <property type="match status" value="1"/>
</dbReference>
<evidence type="ECO:0000256" key="9">
    <source>
        <dbReference type="PIRSR" id="PIRSR601548-3"/>
    </source>
</evidence>
<evidence type="ECO:0000313" key="14">
    <source>
        <dbReference type="EMBL" id="SOQ38553.1"/>
    </source>
</evidence>
<feature type="binding site" evidence="9">
    <location>
        <position position="493"/>
    </location>
    <ligand>
        <name>Zn(2+)</name>
        <dbReference type="ChEBI" id="CHEBI:29105"/>
        <label>1</label>
        <note>catalytic</note>
    </ligand>
</feature>
<dbReference type="InterPro" id="IPR001548">
    <property type="entry name" value="Peptidase_M2"/>
</dbReference>
<dbReference type="GO" id="GO:0008241">
    <property type="term" value="F:peptidyl-dipeptidase activity"/>
    <property type="evidence" value="ECO:0007669"/>
    <property type="project" value="InterPro"/>
</dbReference>
<protein>
    <recommendedName>
        <fullName evidence="13">Angiotensin-converting enzyme</fullName>
        <ecNumber evidence="13">3.4.-.-</ecNumber>
    </recommendedName>
</protein>
<dbReference type="PANTHER" id="PTHR10514">
    <property type="entry name" value="ANGIOTENSIN-CONVERTING ENZYME"/>
    <property type="match status" value="1"/>
</dbReference>
<evidence type="ECO:0000256" key="10">
    <source>
        <dbReference type="PIRSR" id="PIRSR601548-4"/>
    </source>
</evidence>
<feature type="disulfide bond" evidence="10">
    <location>
        <begin position="193"/>
        <end position="240"/>
    </location>
</feature>
<comment type="cofactor">
    <cofactor evidence="13">
        <name>Zn(2+)</name>
        <dbReference type="ChEBI" id="CHEBI:29105"/>
    </cofactor>
    <text evidence="13">Binds 1 zinc ion per subunit.</text>
</comment>
<dbReference type="PROSITE" id="PS52011">
    <property type="entry name" value="PEPTIDASE_M2"/>
    <property type="match status" value="1"/>
</dbReference>
<feature type="active site" description="Proton acceptor 1" evidence="5">
    <location>
        <position position="466"/>
    </location>
</feature>
<keyword evidence="13" id="KW-0378">Hydrolase</keyword>
<gene>
    <name evidence="14" type="ORF">SFRICE_018006</name>
</gene>
<feature type="binding site" evidence="9">
    <location>
        <position position="465"/>
    </location>
    <ligand>
        <name>Zn(2+)</name>
        <dbReference type="ChEBI" id="CHEBI:29105"/>
        <label>1</label>
        <note>catalytic</note>
    </ligand>
</feature>
<evidence type="ECO:0000256" key="4">
    <source>
        <dbReference type="ARBA" id="ARBA00023180"/>
    </source>
</evidence>
<keyword evidence="4 6" id="KW-0325">Glycoprotein</keyword>
<evidence type="ECO:0000256" key="12">
    <source>
        <dbReference type="PROSITE-ProRule" id="PRU01355"/>
    </source>
</evidence>
<feature type="binding site" evidence="11">
    <location>
        <position position="465"/>
    </location>
    <ligand>
        <name>Zn(2+)</name>
        <dbReference type="ChEBI" id="CHEBI:29105"/>
        <label>2</label>
        <note>catalytic</note>
    </ligand>
</feature>
<reference evidence="14" key="1">
    <citation type="submission" date="2016-07" db="EMBL/GenBank/DDBJ databases">
        <authorList>
            <person name="Bretaudeau A."/>
        </authorList>
    </citation>
    <scope>NUCLEOTIDE SEQUENCE</scope>
    <source>
        <strain evidence="14">Rice</strain>
        <tissue evidence="14">Whole body</tissue>
    </source>
</reference>